<dbReference type="SUPFAM" id="SSF53822">
    <property type="entry name" value="Periplasmic binding protein-like I"/>
    <property type="match status" value="1"/>
</dbReference>
<feature type="domain" description="HTH cro/C1-type" evidence="5">
    <location>
        <begin position="2"/>
        <end position="49"/>
    </location>
</feature>
<dbReference type="GO" id="GO:0003700">
    <property type="term" value="F:DNA-binding transcription factor activity"/>
    <property type="evidence" value="ECO:0007669"/>
    <property type="project" value="TreeGrafter"/>
</dbReference>
<keyword evidence="1" id="KW-0805">Transcription regulation</keyword>
<organism evidence="6 7">
    <name type="scientific">Tetzosporium hominis</name>
    <dbReference type="NCBI Taxonomy" id="2020506"/>
    <lineage>
        <taxon>Bacteria</taxon>
        <taxon>Bacillati</taxon>
        <taxon>Bacillota</taxon>
        <taxon>Bacilli</taxon>
        <taxon>Bacillales</taxon>
        <taxon>Caryophanaceae</taxon>
        <taxon>Tetzosporium</taxon>
    </lineage>
</organism>
<protein>
    <submittedName>
        <fullName evidence="6">LacI family transcriptional regulator</fullName>
    </submittedName>
</protein>
<evidence type="ECO:0000256" key="1">
    <source>
        <dbReference type="ARBA" id="ARBA00023015"/>
    </source>
</evidence>
<dbReference type="PANTHER" id="PTHR30146">
    <property type="entry name" value="LACI-RELATED TRANSCRIPTIONAL REPRESSOR"/>
    <property type="match status" value="1"/>
</dbReference>
<dbReference type="AlphaFoldDB" id="A0A264W4I9"/>
<evidence type="ECO:0000259" key="4">
    <source>
        <dbReference type="PROSITE" id="PS50932"/>
    </source>
</evidence>
<dbReference type="Pfam" id="PF00356">
    <property type="entry name" value="LacI"/>
    <property type="match status" value="1"/>
</dbReference>
<dbReference type="Proteomes" id="UP000217065">
    <property type="component" value="Unassembled WGS sequence"/>
</dbReference>
<dbReference type="EMBL" id="NOKQ01000196">
    <property type="protein sequence ID" value="OZS78461.1"/>
    <property type="molecule type" value="Genomic_DNA"/>
</dbReference>
<comment type="caution">
    <text evidence="6">The sequence shown here is derived from an EMBL/GenBank/DDBJ whole genome shotgun (WGS) entry which is preliminary data.</text>
</comment>
<dbReference type="Pfam" id="PF00532">
    <property type="entry name" value="Peripla_BP_1"/>
    <property type="match status" value="1"/>
</dbReference>
<keyword evidence="2" id="KW-0238">DNA-binding</keyword>
<dbReference type="RefSeq" id="WP_094942491.1">
    <property type="nucleotide sequence ID" value="NZ_NOKQ01000196.1"/>
</dbReference>
<dbReference type="InterPro" id="IPR000843">
    <property type="entry name" value="HTH_LacI"/>
</dbReference>
<dbReference type="SUPFAM" id="SSF47413">
    <property type="entry name" value="lambda repressor-like DNA-binding domains"/>
    <property type="match status" value="1"/>
</dbReference>
<sequence length="330" mass="37591">MKKITMMDVANEAGVSKSTVSQYINNRYEYMSLETKKKIELAIKELNYRPNTIARSLKQKTTFTIGVIVSNILHNFSTQVIRAIEDVCHEQDFHVIVCNADDMPEKEMKYIQMLRDKQVDGLIVFPTGGNLDLYKELESTEFPVVFLDRLLPEVTMPALLLDNKKAVQLAVDHLRERGYESVLLVTNAINQVYPRKVRVDAFVDYTKEIGMDGSQVHVLSRPLEEIQLELKSLLQQQKIDAIIAGNDLALFEIFHVIQNEQLMIPTDIALISIDDTTFSTFIKPELTAIAQPAFQMGTQAATTLLDLIHQKEVKNEVIYYEPQLIIRGTT</sequence>
<dbReference type="PROSITE" id="PS00356">
    <property type="entry name" value="HTH_LACI_1"/>
    <property type="match status" value="1"/>
</dbReference>
<feature type="domain" description="HTH lacI-type" evidence="4">
    <location>
        <begin position="4"/>
        <end position="59"/>
    </location>
</feature>
<dbReference type="PROSITE" id="PS50932">
    <property type="entry name" value="HTH_LACI_2"/>
    <property type="match status" value="1"/>
</dbReference>
<reference evidence="6 7" key="1">
    <citation type="submission" date="2017-07" db="EMBL/GenBank/DDBJ databases">
        <title>Tetzosporium hominis gen.nov. sp.nov.</title>
        <authorList>
            <person name="Tetz G."/>
            <person name="Tetz V."/>
        </authorList>
    </citation>
    <scope>NUCLEOTIDE SEQUENCE [LARGE SCALE GENOMIC DNA]</scope>
    <source>
        <strain evidence="6 7">VT-49</strain>
    </source>
</reference>
<dbReference type="Gene3D" id="3.40.50.2300">
    <property type="match status" value="2"/>
</dbReference>
<dbReference type="InterPro" id="IPR010982">
    <property type="entry name" value="Lambda_DNA-bd_dom_sf"/>
</dbReference>
<accession>A0A264W4I9</accession>
<evidence type="ECO:0000313" key="6">
    <source>
        <dbReference type="EMBL" id="OZS78461.1"/>
    </source>
</evidence>
<gene>
    <name evidence="6" type="ORF">CF394_06810</name>
</gene>
<dbReference type="PANTHER" id="PTHR30146:SF145">
    <property type="entry name" value="RIBOSE OPERON REPRESSOR"/>
    <property type="match status" value="1"/>
</dbReference>
<keyword evidence="3" id="KW-0804">Transcription</keyword>
<dbReference type="OrthoDB" id="9784962at2"/>
<dbReference type="InterPro" id="IPR028082">
    <property type="entry name" value="Peripla_BP_I"/>
</dbReference>
<dbReference type="InterPro" id="IPR001387">
    <property type="entry name" value="Cro/C1-type_HTH"/>
</dbReference>
<dbReference type="PROSITE" id="PS50943">
    <property type="entry name" value="HTH_CROC1"/>
    <property type="match status" value="1"/>
</dbReference>
<dbReference type="GO" id="GO:0000976">
    <property type="term" value="F:transcription cis-regulatory region binding"/>
    <property type="evidence" value="ECO:0007669"/>
    <property type="project" value="TreeGrafter"/>
</dbReference>
<keyword evidence="7" id="KW-1185">Reference proteome</keyword>
<dbReference type="Gene3D" id="1.10.260.40">
    <property type="entry name" value="lambda repressor-like DNA-binding domains"/>
    <property type="match status" value="1"/>
</dbReference>
<dbReference type="InterPro" id="IPR001761">
    <property type="entry name" value="Peripla_BP/Lac1_sug-bd_dom"/>
</dbReference>
<name>A0A264W4I9_9BACL</name>
<evidence type="ECO:0000256" key="2">
    <source>
        <dbReference type="ARBA" id="ARBA00023125"/>
    </source>
</evidence>
<dbReference type="CDD" id="cd01392">
    <property type="entry name" value="HTH_LacI"/>
    <property type="match status" value="1"/>
</dbReference>
<dbReference type="SMART" id="SM00354">
    <property type="entry name" value="HTH_LACI"/>
    <property type="match status" value="1"/>
</dbReference>
<evidence type="ECO:0000313" key="7">
    <source>
        <dbReference type="Proteomes" id="UP000217065"/>
    </source>
</evidence>
<proteinExistence type="predicted"/>
<evidence type="ECO:0000256" key="3">
    <source>
        <dbReference type="ARBA" id="ARBA00023163"/>
    </source>
</evidence>
<evidence type="ECO:0000259" key="5">
    <source>
        <dbReference type="PROSITE" id="PS50943"/>
    </source>
</evidence>